<gene>
    <name evidence="1" type="ORF">I4J41_06435</name>
</gene>
<evidence type="ECO:0000313" key="2">
    <source>
        <dbReference type="Proteomes" id="UP000615580"/>
    </source>
</evidence>
<proteinExistence type="predicted"/>
<evidence type="ECO:0000313" key="1">
    <source>
        <dbReference type="EMBL" id="MBG9354249.1"/>
    </source>
</evidence>
<dbReference type="GeneID" id="97333299"/>
<protein>
    <submittedName>
        <fullName evidence="1">Uncharacterized protein</fullName>
    </submittedName>
</protein>
<accession>A0ABS0LC47</accession>
<dbReference type="Proteomes" id="UP000615580">
    <property type="component" value="Unassembled WGS sequence"/>
</dbReference>
<organism evidence="1 2">
    <name type="scientific">Corynebacterium belfantii</name>
    <dbReference type="NCBI Taxonomy" id="2014537"/>
    <lineage>
        <taxon>Bacteria</taxon>
        <taxon>Bacillati</taxon>
        <taxon>Actinomycetota</taxon>
        <taxon>Actinomycetes</taxon>
        <taxon>Mycobacteriales</taxon>
        <taxon>Corynebacteriaceae</taxon>
        <taxon>Corynebacterium</taxon>
    </lineage>
</organism>
<sequence>MAGKNAVVGNDTLKQITHLTAALKAPRITESAARLARAMIWSALV</sequence>
<dbReference type="RefSeq" id="WP_196977084.1">
    <property type="nucleotide sequence ID" value="NZ_CANNXG010000037.1"/>
</dbReference>
<comment type="caution">
    <text evidence="1">The sequence shown here is derived from an EMBL/GenBank/DDBJ whole genome shotgun (WGS) entry which is preliminary data.</text>
</comment>
<reference evidence="1 2" key="1">
    <citation type="journal article" date="2020" name="J. Clin. Microbiol.">
        <title>Assessing the Genetic Diversity of Austrian Corynebacterium diphtheriae Clinical Isolates, 2011-2019.</title>
        <authorList>
            <person name="Schaeffer J."/>
            <person name="Huhulescu S."/>
            <person name="Stoeger A."/>
            <person name="Allerberger F."/>
            <person name="Ruppitsch W."/>
        </authorList>
    </citation>
    <scope>NUCLEOTIDE SEQUENCE [LARGE SCALE GENOMIC DNA]</scope>
    <source>
        <strain evidence="1 2">04-17</strain>
    </source>
</reference>
<keyword evidence="2" id="KW-1185">Reference proteome</keyword>
<name>A0ABS0LC47_9CORY</name>
<dbReference type="EMBL" id="JADQUG010000021">
    <property type="protein sequence ID" value="MBG9354249.1"/>
    <property type="molecule type" value="Genomic_DNA"/>
</dbReference>